<keyword evidence="2" id="KW-0418">Kinase</keyword>
<dbReference type="SUPFAM" id="SSF56112">
    <property type="entry name" value="Protein kinase-like (PK-like)"/>
    <property type="match status" value="1"/>
</dbReference>
<dbReference type="RefSeq" id="WP_191205605.1">
    <property type="nucleotide sequence ID" value="NZ_JACXZA010000005.1"/>
</dbReference>
<gene>
    <name evidence="2" type="ORF">H8B09_21440</name>
</gene>
<accession>A0ABR8MZI0</accession>
<dbReference type="EMBL" id="JACXZA010000005">
    <property type="protein sequence ID" value="MBD3921347.1"/>
    <property type="molecule type" value="Genomic_DNA"/>
</dbReference>
<evidence type="ECO:0000313" key="3">
    <source>
        <dbReference type="Proteomes" id="UP000609346"/>
    </source>
</evidence>
<keyword evidence="2" id="KW-0808">Transferase</keyword>
<feature type="domain" description="Protein kinase" evidence="1">
    <location>
        <begin position="31"/>
        <end position="287"/>
    </location>
</feature>
<evidence type="ECO:0000259" key="1">
    <source>
        <dbReference type="PROSITE" id="PS50011"/>
    </source>
</evidence>
<dbReference type="Gene3D" id="1.10.510.10">
    <property type="entry name" value="Transferase(Phosphotransferase) domain 1"/>
    <property type="match status" value="1"/>
</dbReference>
<reference evidence="2 3" key="1">
    <citation type="submission" date="2020-09" db="EMBL/GenBank/DDBJ databases">
        <title>Paenibacillus sp. strain PR3 16S rRNA gene Genome sequencing and assembly.</title>
        <authorList>
            <person name="Kim J."/>
        </authorList>
    </citation>
    <scope>NUCLEOTIDE SEQUENCE [LARGE SCALE GENOMIC DNA]</scope>
    <source>
        <strain evidence="2 3">PR3</strain>
    </source>
</reference>
<organism evidence="2 3">
    <name type="scientific">Paenibacillus terricola</name>
    <dbReference type="NCBI Taxonomy" id="2763503"/>
    <lineage>
        <taxon>Bacteria</taxon>
        <taxon>Bacillati</taxon>
        <taxon>Bacillota</taxon>
        <taxon>Bacilli</taxon>
        <taxon>Bacillales</taxon>
        <taxon>Paenibacillaceae</taxon>
        <taxon>Paenibacillus</taxon>
    </lineage>
</organism>
<dbReference type="PANTHER" id="PTHR24347">
    <property type="entry name" value="SERINE/THREONINE-PROTEIN KINASE"/>
    <property type="match status" value="1"/>
</dbReference>
<dbReference type="GO" id="GO:0016301">
    <property type="term" value="F:kinase activity"/>
    <property type="evidence" value="ECO:0007669"/>
    <property type="project" value="UniProtKB-KW"/>
</dbReference>
<comment type="caution">
    <text evidence="2">The sequence shown here is derived from an EMBL/GenBank/DDBJ whole genome shotgun (WGS) entry which is preliminary data.</text>
</comment>
<keyword evidence="3" id="KW-1185">Reference proteome</keyword>
<protein>
    <submittedName>
        <fullName evidence="2">Protein kinase</fullName>
    </submittedName>
</protein>
<name>A0ABR8MZI0_9BACL</name>
<dbReference type="InterPro" id="IPR011009">
    <property type="entry name" value="Kinase-like_dom_sf"/>
</dbReference>
<dbReference type="Proteomes" id="UP000609346">
    <property type="component" value="Unassembled WGS sequence"/>
</dbReference>
<sequence length="287" mass="33182">MVARLWAWWKQRQLYWMDYPLRQGMVWAGRYRIEQYIGEGSYGQAYRCTDQQTGSTVLLKRSKPSKREVGQRLLRRESDVMQALRHPQIPSWLGEVVHRRESALVMAFIEGEDLERSMTEQGRTYTQWQALRIVRELLQPIGHLHAAGFVHRDVRIPNVVVCGERIYLIDYGLACRIGEEPQAEGATGISKEQEPIGFADGWEAVKQRMRAPETTSDLHGLGHLFLFLMYAGYEPDEGREELSWEQELTLDTNVKSFIRGLLDGRWQTAMACEQALSHLLQDEEDDG</sequence>
<dbReference type="InterPro" id="IPR000719">
    <property type="entry name" value="Prot_kinase_dom"/>
</dbReference>
<dbReference type="PROSITE" id="PS50011">
    <property type="entry name" value="PROTEIN_KINASE_DOM"/>
    <property type="match status" value="1"/>
</dbReference>
<dbReference type="InterPro" id="IPR020635">
    <property type="entry name" value="Tyr_kinase_cat_dom"/>
</dbReference>
<evidence type="ECO:0000313" key="2">
    <source>
        <dbReference type="EMBL" id="MBD3921347.1"/>
    </source>
</evidence>
<proteinExistence type="predicted"/>
<dbReference type="Pfam" id="PF00069">
    <property type="entry name" value="Pkinase"/>
    <property type="match status" value="1"/>
</dbReference>
<dbReference type="SMART" id="SM00219">
    <property type="entry name" value="TyrKc"/>
    <property type="match status" value="1"/>
</dbReference>